<reference evidence="1 2" key="1">
    <citation type="submission" date="2019-05" db="EMBL/GenBank/DDBJ databases">
        <title>Verrucobacter flavum gen. nov., sp. nov. a new member of the family Verrucomicrobiaceae.</title>
        <authorList>
            <person name="Szuroczki S."/>
            <person name="Abbaszade G."/>
            <person name="Szabo A."/>
            <person name="Felfoldi T."/>
            <person name="Schumann P."/>
            <person name="Boka K."/>
            <person name="Keki Z."/>
            <person name="Toumi M."/>
            <person name="Toth E."/>
        </authorList>
    </citation>
    <scope>NUCLEOTIDE SEQUENCE [LARGE SCALE GENOMIC DNA]</scope>
    <source>
        <strain evidence="1 2">MG-N-17</strain>
    </source>
</reference>
<gene>
    <name evidence="1" type="ORF">FEM03_19975</name>
</gene>
<keyword evidence="2" id="KW-1185">Reference proteome</keyword>
<proteinExistence type="predicted"/>
<dbReference type="Proteomes" id="UP000306196">
    <property type="component" value="Unassembled WGS sequence"/>
</dbReference>
<dbReference type="RefSeq" id="WP_138088070.1">
    <property type="nucleotide sequence ID" value="NZ_VAUV01000017.1"/>
</dbReference>
<protein>
    <submittedName>
        <fullName evidence="1">Uncharacterized protein</fullName>
    </submittedName>
</protein>
<accession>A0A5R8K9G9</accession>
<sequence length="80" mass="8250">MAKVRAANKKPRVARVGSIQAKSTATVVGYPRRKAGAGAKPSKSLTIEDLGLDVDDIELMNAVSLSSAQAIVKATVGVSK</sequence>
<name>A0A5R8K9G9_9BACT</name>
<evidence type="ECO:0000313" key="1">
    <source>
        <dbReference type="EMBL" id="TLD68941.1"/>
    </source>
</evidence>
<dbReference type="EMBL" id="VAUV01000017">
    <property type="protein sequence ID" value="TLD68941.1"/>
    <property type="molecule type" value="Genomic_DNA"/>
</dbReference>
<dbReference type="AlphaFoldDB" id="A0A5R8K9G9"/>
<evidence type="ECO:0000313" key="2">
    <source>
        <dbReference type="Proteomes" id="UP000306196"/>
    </source>
</evidence>
<organism evidence="1 2">
    <name type="scientific">Phragmitibacter flavus</name>
    <dbReference type="NCBI Taxonomy" id="2576071"/>
    <lineage>
        <taxon>Bacteria</taxon>
        <taxon>Pseudomonadati</taxon>
        <taxon>Verrucomicrobiota</taxon>
        <taxon>Verrucomicrobiia</taxon>
        <taxon>Verrucomicrobiales</taxon>
        <taxon>Verrucomicrobiaceae</taxon>
        <taxon>Phragmitibacter</taxon>
    </lineage>
</organism>
<comment type="caution">
    <text evidence="1">The sequence shown here is derived from an EMBL/GenBank/DDBJ whole genome shotgun (WGS) entry which is preliminary data.</text>
</comment>